<organism evidence="9">
    <name type="scientific">marine sediment metagenome</name>
    <dbReference type="NCBI Taxonomy" id="412755"/>
    <lineage>
        <taxon>unclassified sequences</taxon>
        <taxon>metagenomes</taxon>
        <taxon>ecological metagenomes</taxon>
    </lineage>
</organism>
<evidence type="ECO:0000256" key="6">
    <source>
        <dbReference type="ARBA" id="ARBA00023004"/>
    </source>
</evidence>
<name>X1DN48_9ZZZZ</name>
<evidence type="ECO:0000256" key="5">
    <source>
        <dbReference type="ARBA" id="ARBA00022982"/>
    </source>
</evidence>
<keyword evidence="3" id="KW-0479">Metal-binding</keyword>
<evidence type="ECO:0000256" key="1">
    <source>
        <dbReference type="ARBA" id="ARBA00022448"/>
    </source>
</evidence>
<comment type="caution">
    <text evidence="9">The sequence shown here is derived from an EMBL/GenBank/DDBJ whole genome shotgun (WGS) entry which is preliminary data.</text>
</comment>
<dbReference type="GO" id="GO:0046872">
    <property type="term" value="F:metal ion binding"/>
    <property type="evidence" value="ECO:0007669"/>
    <property type="project" value="UniProtKB-KW"/>
</dbReference>
<accession>X1DN48</accession>
<evidence type="ECO:0000256" key="3">
    <source>
        <dbReference type="ARBA" id="ARBA00022723"/>
    </source>
</evidence>
<keyword evidence="5" id="KW-0249">Electron transport</keyword>
<keyword evidence="1" id="KW-0813">Transport</keyword>
<dbReference type="EMBL" id="BART01031005">
    <property type="protein sequence ID" value="GAH09670.1"/>
    <property type="molecule type" value="Genomic_DNA"/>
</dbReference>
<proteinExistence type="predicted"/>
<dbReference type="Pfam" id="PF12838">
    <property type="entry name" value="Fer4_7"/>
    <property type="match status" value="1"/>
</dbReference>
<feature type="domain" description="4Fe-4S ferredoxin-type" evidence="8">
    <location>
        <begin position="195"/>
        <end position="224"/>
    </location>
</feature>
<dbReference type="InterPro" id="IPR050572">
    <property type="entry name" value="Fe-S_Ferredoxin"/>
</dbReference>
<dbReference type="PANTHER" id="PTHR43687:SF6">
    <property type="entry name" value="L-ASPARTATE SEMIALDEHYDE SULFURTRANSFERASE IRON-SULFUR SUBUNIT"/>
    <property type="match status" value="1"/>
</dbReference>
<dbReference type="SUPFAM" id="SSF54862">
    <property type="entry name" value="4Fe-4S ferredoxins"/>
    <property type="match status" value="1"/>
</dbReference>
<evidence type="ECO:0000256" key="4">
    <source>
        <dbReference type="ARBA" id="ARBA00022737"/>
    </source>
</evidence>
<dbReference type="InterPro" id="IPR017896">
    <property type="entry name" value="4Fe4S_Fe-S-bd"/>
</dbReference>
<dbReference type="PANTHER" id="PTHR43687">
    <property type="entry name" value="ADENYLYLSULFATE REDUCTASE, BETA SUBUNIT"/>
    <property type="match status" value="1"/>
</dbReference>
<keyword evidence="6" id="KW-0408">Iron</keyword>
<dbReference type="Gene3D" id="3.30.70.20">
    <property type="match status" value="1"/>
</dbReference>
<gene>
    <name evidence="9" type="ORF">S01H4_53965</name>
</gene>
<dbReference type="InterPro" id="IPR017900">
    <property type="entry name" value="4Fe4S_Fe_S_CS"/>
</dbReference>
<feature type="non-terminal residue" evidence="9">
    <location>
        <position position="1"/>
    </location>
</feature>
<keyword evidence="4" id="KW-0677">Repeat</keyword>
<keyword evidence="7" id="KW-0411">Iron-sulfur</keyword>
<keyword evidence="2" id="KW-0004">4Fe-4S</keyword>
<evidence type="ECO:0000313" key="9">
    <source>
        <dbReference type="EMBL" id="GAH09670.1"/>
    </source>
</evidence>
<dbReference type="PROSITE" id="PS51379">
    <property type="entry name" value="4FE4S_FER_2"/>
    <property type="match status" value="2"/>
</dbReference>
<evidence type="ECO:0000259" key="8">
    <source>
        <dbReference type="PROSITE" id="PS51379"/>
    </source>
</evidence>
<feature type="domain" description="4Fe-4S ferredoxin-type" evidence="8">
    <location>
        <begin position="164"/>
        <end position="193"/>
    </location>
</feature>
<dbReference type="PROSITE" id="PS00198">
    <property type="entry name" value="4FE4S_FER_1"/>
    <property type="match status" value="1"/>
</dbReference>
<sequence>AFPNASIYELFADMRTMSKGCEELYTITSRKKVVFMMFDQENDLPGIRKANINDNCEMIIELNEKRSRKFVEVPADMVILMVAMEGRETVKEVAQITGVSLDGNKLFIEKHPKLDPVATTTSGVYTVGSCQGPKSIPDSVSQARAAVARILGTIARGTAQVAGTTAHININLCSGCQMCISVCPYSAISFDAEKNVSVINEILCQGCGTCVALCRPNAIDIWGCSNRQMTAELTALLLSD</sequence>
<reference evidence="9" key="1">
    <citation type="journal article" date="2014" name="Front. Microbiol.">
        <title>High frequency of phylogenetically diverse reductive dehalogenase-homologous genes in deep subseafloor sedimentary metagenomes.</title>
        <authorList>
            <person name="Kawai M."/>
            <person name="Futagami T."/>
            <person name="Toyoda A."/>
            <person name="Takaki Y."/>
            <person name="Nishi S."/>
            <person name="Hori S."/>
            <person name="Arai W."/>
            <person name="Tsubouchi T."/>
            <person name="Morono Y."/>
            <person name="Uchiyama I."/>
            <person name="Ito T."/>
            <person name="Fujiyama A."/>
            <person name="Inagaki F."/>
            <person name="Takami H."/>
        </authorList>
    </citation>
    <scope>NUCLEOTIDE SEQUENCE</scope>
    <source>
        <strain evidence="9">Expedition CK06-06</strain>
    </source>
</reference>
<evidence type="ECO:0000256" key="7">
    <source>
        <dbReference type="ARBA" id="ARBA00023014"/>
    </source>
</evidence>
<evidence type="ECO:0000256" key="2">
    <source>
        <dbReference type="ARBA" id="ARBA00022485"/>
    </source>
</evidence>
<protein>
    <recommendedName>
        <fullName evidence="8">4Fe-4S ferredoxin-type domain-containing protein</fullName>
    </recommendedName>
</protein>
<dbReference type="GO" id="GO:0051539">
    <property type="term" value="F:4 iron, 4 sulfur cluster binding"/>
    <property type="evidence" value="ECO:0007669"/>
    <property type="project" value="UniProtKB-KW"/>
</dbReference>
<dbReference type="AlphaFoldDB" id="X1DN48"/>